<dbReference type="GO" id="GO:0005524">
    <property type="term" value="F:ATP binding"/>
    <property type="evidence" value="ECO:0007669"/>
    <property type="project" value="UniProtKB-UniRule"/>
</dbReference>
<evidence type="ECO:0000256" key="15">
    <source>
        <dbReference type="PROSITE-ProRule" id="PRU00409"/>
    </source>
</evidence>
<dbReference type="InterPro" id="IPR011761">
    <property type="entry name" value="ATP-grasp"/>
</dbReference>
<dbReference type="PROSITE" id="PS00184">
    <property type="entry name" value="GARS"/>
    <property type="match status" value="1"/>
</dbReference>
<dbReference type="SUPFAM" id="SSF51246">
    <property type="entry name" value="Rudiment single hybrid motif"/>
    <property type="match status" value="1"/>
</dbReference>
<evidence type="ECO:0000256" key="6">
    <source>
        <dbReference type="ARBA" id="ARBA00022723"/>
    </source>
</evidence>
<dbReference type="InterPro" id="IPR020562">
    <property type="entry name" value="PRibGlycinamide_synth_N"/>
</dbReference>
<dbReference type="EMBL" id="FOTI01000037">
    <property type="protein sequence ID" value="SFL85905.1"/>
    <property type="molecule type" value="Genomic_DNA"/>
</dbReference>
<comment type="cofactor">
    <cofactor evidence="1">
        <name>Mn(2+)</name>
        <dbReference type="ChEBI" id="CHEBI:29035"/>
    </cofactor>
</comment>
<evidence type="ECO:0000313" key="18">
    <source>
        <dbReference type="Proteomes" id="UP000199006"/>
    </source>
</evidence>
<comment type="cofactor">
    <cofactor evidence="2">
        <name>Mg(2+)</name>
        <dbReference type="ChEBI" id="CHEBI:18420"/>
    </cofactor>
</comment>
<dbReference type="FunFam" id="3.40.50.20:FF:000006">
    <property type="entry name" value="Phosphoribosylamine--glycine ligase, chloroplastic"/>
    <property type="match status" value="1"/>
</dbReference>
<evidence type="ECO:0000256" key="10">
    <source>
        <dbReference type="ARBA" id="ARBA00023211"/>
    </source>
</evidence>
<sequence length="433" mass="47362">MKVLIVGSGGREHALAWKLFQSERVEKIYAAPGNDGMSDLAESVAIAADDIPALADFADQHKIGMTVVGPEEPLLAGIVDYFVERNLPIFGPKKQAALLEGSKAFAKQILKKYKIPTAEYQVFTDHDLALNYLENASYPLVIKANGLAGGKGSIVAANYQAAETAVARLMEDKAFGDAGDRIVIEDFLSGEELSILALTDGQTILPVISSRDHKAVFEGDEGPNTGGMGAYAPSPYVDKKLMDQIAREILRPTLHALNSEGIDYRGVMHIGMILTSNGPAVIDFNARFGDPETQVVMPLLADDLLKLMEMTNNVELKYLTEVKLNNKEAACVVLCSAGYPFAYQTGHEINGINNLLNYDDLIIFHAHSRYENNKFYTDGGRVLGLTVVGSGILEVIDKVYNYIEEIDFEDMHYRTDIGFTLSELPNSDSDKND</sequence>
<dbReference type="SUPFAM" id="SSF56059">
    <property type="entry name" value="Glutathione synthetase ATP-binding domain-like"/>
    <property type="match status" value="1"/>
</dbReference>
<evidence type="ECO:0000256" key="2">
    <source>
        <dbReference type="ARBA" id="ARBA00001946"/>
    </source>
</evidence>
<protein>
    <recommendedName>
        <fullName evidence="4 14">Phosphoribosylamine--glycine ligase</fullName>
        <ecNumber evidence="4 14">6.3.4.13</ecNumber>
    </recommendedName>
    <alternativeName>
        <fullName evidence="14">GARS</fullName>
    </alternativeName>
    <alternativeName>
        <fullName evidence="12 14">Glycinamide ribonucleotide synthetase</fullName>
    </alternativeName>
    <alternativeName>
        <fullName evidence="13 14">Phosphoribosylglycinamide synthetase</fullName>
    </alternativeName>
</protein>
<evidence type="ECO:0000256" key="5">
    <source>
        <dbReference type="ARBA" id="ARBA00022598"/>
    </source>
</evidence>
<evidence type="ECO:0000256" key="8">
    <source>
        <dbReference type="ARBA" id="ARBA00022755"/>
    </source>
</evidence>
<dbReference type="GO" id="GO:0009113">
    <property type="term" value="P:purine nucleobase biosynthetic process"/>
    <property type="evidence" value="ECO:0007669"/>
    <property type="project" value="InterPro"/>
</dbReference>
<dbReference type="InterPro" id="IPR020561">
    <property type="entry name" value="PRibGlycinamid_synth_ATP-grasp"/>
</dbReference>
<dbReference type="GO" id="GO:0046872">
    <property type="term" value="F:metal ion binding"/>
    <property type="evidence" value="ECO:0007669"/>
    <property type="project" value="UniProtKB-KW"/>
</dbReference>
<dbReference type="PANTHER" id="PTHR43472:SF1">
    <property type="entry name" value="PHOSPHORIBOSYLAMINE--GLYCINE LIGASE, CHLOROPLASTIC"/>
    <property type="match status" value="1"/>
</dbReference>
<dbReference type="SUPFAM" id="SSF52440">
    <property type="entry name" value="PreATP-grasp domain"/>
    <property type="match status" value="1"/>
</dbReference>
<dbReference type="InterPro" id="IPR037123">
    <property type="entry name" value="PRibGlycinamide_synth_C_sf"/>
</dbReference>
<evidence type="ECO:0000313" key="17">
    <source>
        <dbReference type="EMBL" id="SFL85905.1"/>
    </source>
</evidence>
<keyword evidence="6" id="KW-0479">Metal-binding</keyword>
<dbReference type="Gene3D" id="3.30.1490.20">
    <property type="entry name" value="ATP-grasp fold, A domain"/>
    <property type="match status" value="1"/>
</dbReference>
<name>A0A1I4L4H2_9FIRM</name>
<evidence type="ECO:0000256" key="12">
    <source>
        <dbReference type="ARBA" id="ARBA00042242"/>
    </source>
</evidence>
<dbReference type="InterPro" id="IPR000115">
    <property type="entry name" value="PRibGlycinamide_synth"/>
</dbReference>
<comment type="catalytic activity">
    <reaction evidence="14">
        <text>5-phospho-beta-D-ribosylamine + glycine + ATP = N(1)-(5-phospho-beta-D-ribosyl)glycinamide + ADP + phosphate + H(+)</text>
        <dbReference type="Rhea" id="RHEA:17453"/>
        <dbReference type="ChEBI" id="CHEBI:15378"/>
        <dbReference type="ChEBI" id="CHEBI:30616"/>
        <dbReference type="ChEBI" id="CHEBI:43474"/>
        <dbReference type="ChEBI" id="CHEBI:57305"/>
        <dbReference type="ChEBI" id="CHEBI:58681"/>
        <dbReference type="ChEBI" id="CHEBI:143788"/>
        <dbReference type="ChEBI" id="CHEBI:456216"/>
        <dbReference type="EC" id="6.3.4.13"/>
    </reaction>
</comment>
<dbReference type="UniPathway" id="UPA00074">
    <property type="reaction ID" value="UER00125"/>
</dbReference>
<evidence type="ECO:0000256" key="14">
    <source>
        <dbReference type="HAMAP-Rule" id="MF_00138"/>
    </source>
</evidence>
<evidence type="ECO:0000256" key="3">
    <source>
        <dbReference type="ARBA" id="ARBA00005174"/>
    </source>
</evidence>
<gene>
    <name evidence="14" type="primary">purD</name>
    <name evidence="17" type="ORF">SAMN02983006_02208</name>
</gene>
<accession>A0A1I4L4H2</accession>
<reference evidence="17 18" key="1">
    <citation type="submission" date="2016-10" db="EMBL/GenBank/DDBJ databases">
        <authorList>
            <person name="de Groot N.N."/>
        </authorList>
    </citation>
    <scope>NUCLEOTIDE SEQUENCE [LARGE SCALE GENOMIC DNA]</scope>
    <source>
        <strain evidence="17 18">ATCC 51327</strain>
    </source>
</reference>
<dbReference type="RefSeq" id="WP_089862250.1">
    <property type="nucleotide sequence ID" value="NZ_FOTI01000037.1"/>
</dbReference>
<dbReference type="AlphaFoldDB" id="A0A1I4L4H2"/>
<keyword evidence="10" id="KW-0464">Manganese</keyword>
<keyword evidence="8 14" id="KW-0658">Purine biosynthesis</keyword>
<dbReference type="InterPro" id="IPR020559">
    <property type="entry name" value="PRibGlycinamide_synth_CS"/>
</dbReference>
<evidence type="ECO:0000256" key="4">
    <source>
        <dbReference type="ARBA" id="ARBA00013255"/>
    </source>
</evidence>
<evidence type="ECO:0000256" key="11">
    <source>
        <dbReference type="ARBA" id="ARBA00038345"/>
    </source>
</evidence>
<dbReference type="Pfam" id="PF01071">
    <property type="entry name" value="GARS_A"/>
    <property type="match status" value="1"/>
</dbReference>
<evidence type="ECO:0000256" key="9">
    <source>
        <dbReference type="ARBA" id="ARBA00022840"/>
    </source>
</evidence>
<dbReference type="Pfam" id="PF02844">
    <property type="entry name" value="GARS_N"/>
    <property type="match status" value="1"/>
</dbReference>
<dbReference type="OrthoDB" id="9807240at2"/>
<feature type="domain" description="ATP-grasp" evidence="16">
    <location>
        <begin position="107"/>
        <end position="313"/>
    </location>
</feature>
<evidence type="ECO:0000259" key="16">
    <source>
        <dbReference type="PROSITE" id="PS50975"/>
    </source>
</evidence>
<dbReference type="InterPro" id="IPR013815">
    <property type="entry name" value="ATP_grasp_subdomain_1"/>
</dbReference>
<evidence type="ECO:0000256" key="13">
    <source>
        <dbReference type="ARBA" id="ARBA00042864"/>
    </source>
</evidence>
<dbReference type="SMART" id="SM01209">
    <property type="entry name" value="GARS_A"/>
    <property type="match status" value="1"/>
</dbReference>
<dbReference type="STRING" id="29563.SAMN02983006_02208"/>
<keyword evidence="9 15" id="KW-0067">ATP-binding</keyword>
<dbReference type="SMART" id="SM01210">
    <property type="entry name" value="GARS_C"/>
    <property type="match status" value="1"/>
</dbReference>
<dbReference type="HAMAP" id="MF_00138">
    <property type="entry name" value="GARS"/>
    <property type="match status" value="1"/>
</dbReference>
<dbReference type="GO" id="GO:0004637">
    <property type="term" value="F:phosphoribosylamine-glycine ligase activity"/>
    <property type="evidence" value="ECO:0007669"/>
    <property type="project" value="UniProtKB-UniRule"/>
</dbReference>
<comment type="pathway">
    <text evidence="3 14">Purine metabolism; IMP biosynthesis via de novo pathway; N(1)-(5-phospho-D-ribosyl)glycinamide from 5-phospho-alpha-D-ribose 1-diphosphate: step 2/2.</text>
</comment>
<dbReference type="NCBIfam" id="TIGR00877">
    <property type="entry name" value="purD"/>
    <property type="match status" value="1"/>
</dbReference>
<dbReference type="EC" id="6.3.4.13" evidence="4 14"/>
<proteinExistence type="inferred from homology"/>
<dbReference type="Gene3D" id="3.40.50.20">
    <property type="match status" value="1"/>
</dbReference>
<dbReference type="Proteomes" id="UP000199006">
    <property type="component" value="Unassembled WGS sequence"/>
</dbReference>
<keyword evidence="5 14" id="KW-0436">Ligase</keyword>
<dbReference type="PANTHER" id="PTHR43472">
    <property type="entry name" value="PHOSPHORIBOSYLAMINE--GLYCINE LIGASE"/>
    <property type="match status" value="1"/>
</dbReference>
<dbReference type="Gene3D" id="3.90.600.10">
    <property type="entry name" value="Phosphoribosylglycinamide synthetase, C-terminal domain"/>
    <property type="match status" value="1"/>
</dbReference>
<comment type="similarity">
    <text evidence="11 14">Belongs to the GARS family.</text>
</comment>
<evidence type="ECO:0000256" key="7">
    <source>
        <dbReference type="ARBA" id="ARBA00022741"/>
    </source>
</evidence>
<dbReference type="InterPro" id="IPR011054">
    <property type="entry name" value="Rudment_hybrid_motif"/>
</dbReference>
<dbReference type="GO" id="GO:0006189">
    <property type="term" value="P:'de novo' IMP biosynthetic process"/>
    <property type="evidence" value="ECO:0007669"/>
    <property type="project" value="UniProtKB-UniRule"/>
</dbReference>
<dbReference type="InterPro" id="IPR020560">
    <property type="entry name" value="PRibGlycinamide_synth_C-dom"/>
</dbReference>
<keyword evidence="18" id="KW-1185">Reference proteome</keyword>
<dbReference type="InterPro" id="IPR016185">
    <property type="entry name" value="PreATP-grasp_dom_sf"/>
</dbReference>
<organism evidence="17 18">
    <name type="scientific">Halanaerobium salsuginis</name>
    <dbReference type="NCBI Taxonomy" id="29563"/>
    <lineage>
        <taxon>Bacteria</taxon>
        <taxon>Bacillati</taxon>
        <taxon>Bacillota</taxon>
        <taxon>Clostridia</taxon>
        <taxon>Halanaerobiales</taxon>
        <taxon>Halanaerobiaceae</taxon>
        <taxon>Halanaerobium</taxon>
    </lineage>
</organism>
<keyword evidence="7 15" id="KW-0547">Nucleotide-binding</keyword>
<dbReference type="Pfam" id="PF02843">
    <property type="entry name" value="GARS_C"/>
    <property type="match status" value="1"/>
</dbReference>
<evidence type="ECO:0000256" key="1">
    <source>
        <dbReference type="ARBA" id="ARBA00001936"/>
    </source>
</evidence>
<dbReference type="Gene3D" id="3.30.470.20">
    <property type="entry name" value="ATP-grasp fold, B domain"/>
    <property type="match status" value="1"/>
</dbReference>
<dbReference type="PROSITE" id="PS50975">
    <property type="entry name" value="ATP_GRASP"/>
    <property type="match status" value="1"/>
</dbReference>